<keyword evidence="1" id="KW-1133">Transmembrane helix</keyword>
<dbReference type="EMBL" id="JAMRYU010000098">
    <property type="protein sequence ID" value="MDC4242699.1"/>
    <property type="molecule type" value="Genomic_DNA"/>
</dbReference>
<feature type="transmembrane region" description="Helical" evidence="1">
    <location>
        <begin position="12"/>
        <end position="30"/>
    </location>
</feature>
<organism evidence="2 3">
    <name type="scientific">Clostridium tertium</name>
    <dbReference type="NCBI Taxonomy" id="1559"/>
    <lineage>
        <taxon>Bacteria</taxon>
        <taxon>Bacillati</taxon>
        <taxon>Bacillota</taxon>
        <taxon>Clostridia</taxon>
        <taxon>Eubacteriales</taxon>
        <taxon>Clostridiaceae</taxon>
        <taxon>Clostridium</taxon>
    </lineage>
</organism>
<evidence type="ECO:0000256" key="1">
    <source>
        <dbReference type="SAM" id="Phobius"/>
    </source>
</evidence>
<dbReference type="RefSeq" id="WP_272470942.1">
    <property type="nucleotide sequence ID" value="NZ_JAMRYU010000098.1"/>
</dbReference>
<keyword evidence="1" id="KW-0472">Membrane</keyword>
<dbReference type="AlphaFoldDB" id="A0A9X3XRA0"/>
<accession>A0A9X3XRA0</accession>
<keyword evidence="3" id="KW-1185">Reference proteome</keyword>
<proteinExistence type="predicted"/>
<gene>
    <name evidence="2" type="ORF">NE398_21515</name>
</gene>
<evidence type="ECO:0000313" key="2">
    <source>
        <dbReference type="EMBL" id="MDC4242699.1"/>
    </source>
</evidence>
<reference evidence="2" key="1">
    <citation type="submission" date="2022-05" db="EMBL/GenBank/DDBJ databases">
        <title>Draft genome sequence of Clostridium tertium strain CP3 isolated from Peru.</title>
        <authorList>
            <person name="Hurtado R."/>
            <person name="Lima L."/>
            <person name="Sousa T."/>
            <person name="Jaiswal A.K."/>
            <person name="Tiwari S."/>
            <person name="Maturrano L."/>
            <person name="Brenig B."/>
            <person name="Azevedo V."/>
        </authorList>
    </citation>
    <scope>NUCLEOTIDE SEQUENCE</scope>
    <source>
        <strain evidence="2">CP3</strain>
    </source>
</reference>
<protein>
    <recommendedName>
        <fullName evidence="4">Iduronate sulfatase</fullName>
    </recommendedName>
</protein>
<evidence type="ECO:0000313" key="3">
    <source>
        <dbReference type="Proteomes" id="UP001141183"/>
    </source>
</evidence>
<dbReference type="Proteomes" id="UP001141183">
    <property type="component" value="Unassembled WGS sequence"/>
</dbReference>
<name>A0A9X3XRA0_9CLOT</name>
<feature type="non-terminal residue" evidence="2">
    <location>
        <position position="1"/>
    </location>
</feature>
<comment type="caution">
    <text evidence="2">The sequence shown here is derived from an EMBL/GenBank/DDBJ whole genome shotgun (WGS) entry which is preliminary data.</text>
</comment>
<sequence>RRCKMNDITTLFNTFVFPVALCILLIWFMYKKIWPRIETTLDRVTKTNEELSTSNRILTENLVEKVDNMDNKLDKVLKEKGEIA</sequence>
<evidence type="ECO:0008006" key="4">
    <source>
        <dbReference type="Google" id="ProtNLM"/>
    </source>
</evidence>
<keyword evidence="1" id="KW-0812">Transmembrane</keyword>